<comment type="caution">
    <text evidence="2">The sequence shown here is derived from an EMBL/GenBank/DDBJ whole genome shotgun (WGS) entry which is preliminary data.</text>
</comment>
<name>A0A368W102_9BACL</name>
<evidence type="ECO:0000313" key="3">
    <source>
        <dbReference type="Proteomes" id="UP000252415"/>
    </source>
</evidence>
<evidence type="ECO:0000256" key="1">
    <source>
        <dbReference type="SAM" id="SignalP"/>
    </source>
</evidence>
<proteinExistence type="predicted"/>
<protein>
    <recommendedName>
        <fullName evidence="4">Ig-like domain-containing protein</fullName>
    </recommendedName>
</protein>
<reference evidence="2 3" key="1">
    <citation type="submission" date="2018-07" db="EMBL/GenBank/DDBJ databases">
        <title>Genomic Encyclopedia of Type Strains, Phase III (KMG-III): the genomes of soil and plant-associated and newly described type strains.</title>
        <authorList>
            <person name="Whitman W."/>
        </authorList>
    </citation>
    <scope>NUCLEOTIDE SEQUENCE [LARGE SCALE GENOMIC DNA]</scope>
    <source>
        <strain evidence="2 3">CECT 7506</strain>
    </source>
</reference>
<dbReference type="AlphaFoldDB" id="A0A368W102"/>
<feature type="chain" id="PRO_5038925720" description="Ig-like domain-containing protein" evidence="1">
    <location>
        <begin position="25"/>
        <end position="453"/>
    </location>
</feature>
<evidence type="ECO:0000313" key="2">
    <source>
        <dbReference type="EMBL" id="RCW48018.1"/>
    </source>
</evidence>
<keyword evidence="3" id="KW-1185">Reference proteome</keyword>
<gene>
    <name evidence="2" type="ORF">DFP97_107220</name>
</gene>
<dbReference type="OrthoDB" id="2512643at2"/>
<keyword evidence="1" id="KW-0732">Signal</keyword>
<dbReference type="InterPro" id="IPR013783">
    <property type="entry name" value="Ig-like_fold"/>
</dbReference>
<evidence type="ECO:0008006" key="4">
    <source>
        <dbReference type="Google" id="ProtNLM"/>
    </source>
</evidence>
<dbReference type="Gene3D" id="2.60.40.10">
    <property type="entry name" value="Immunoglobulins"/>
    <property type="match status" value="1"/>
</dbReference>
<dbReference type="RefSeq" id="WP_114380410.1">
    <property type="nucleotide sequence ID" value="NZ_QPJD01000007.1"/>
</dbReference>
<accession>A0A368W102</accession>
<dbReference type="EMBL" id="QPJD01000007">
    <property type="protein sequence ID" value="RCW48018.1"/>
    <property type="molecule type" value="Genomic_DNA"/>
</dbReference>
<dbReference type="Proteomes" id="UP000252415">
    <property type="component" value="Unassembled WGS sequence"/>
</dbReference>
<organism evidence="2 3">
    <name type="scientific">Paenibacillus prosopidis</name>
    <dbReference type="NCBI Taxonomy" id="630520"/>
    <lineage>
        <taxon>Bacteria</taxon>
        <taxon>Bacillati</taxon>
        <taxon>Bacillota</taxon>
        <taxon>Bacilli</taxon>
        <taxon>Bacillales</taxon>
        <taxon>Paenibacillaceae</taxon>
        <taxon>Paenibacillus</taxon>
    </lineage>
</organism>
<sequence length="453" mass="50367">MFAKRITMVLLSAALSLCFSVAAAAAPASKANGAKDPYNLSLTALKGQELTDLYISVSPKEIGFTAPESLKKVQLKSFSTDGIHEYTHNSFDIASPSGVAAIALKDVDRYQVLETKVAVKNAQTVSEKNLSGSVTVLLRPDLSFKEVTAPEQTKVNVPFTVNAALKESNLDVGASAKVTILNGEQVLDVANGVIVEKGGSKSVAFALQLAEAGDYNLRAVISDVAPADYNNANNEASFSVQVVDSLKSVSYQSHYSYDADNEYHYQEYGWYGNLVREYHQKSTTEYFNLYASTSDVFDPNGEFKIDLTDENGNAQAITLSNMQYQNWSHYYGYKAYYGYDSGTNLNVYVYQYPWGTDIQVHKSAGNYQYSDNYYGYYSSSHGVILGAKQELFVHFELPTTTGSAYGGSYEIPLTYNPYTWENYYNNYWYYYSYKYWGHSNQYYGSSYGITAAN</sequence>
<feature type="signal peptide" evidence="1">
    <location>
        <begin position="1"/>
        <end position="24"/>
    </location>
</feature>